<keyword evidence="3 9" id="KW-0813">Transport</keyword>
<feature type="compositionally biased region" description="Low complexity" evidence="11">
    <location>
        <begin position="7"/>
        <end position="17"/>
    </location>
</feature>
<keyword evidence="15" id="KW-1185">Reference proteome</keyword>
<sequence length="454" mass="49808">MSPSPAPLAAAPAAAADTDTDAPELDGARLARRAGRIGLWILAVGFGGFLLWAAFAPLDEGVPGTGVVAIDTKRKTVQHLHGGIVSKVLVREGDTVRKGQLLMQLDPTSTEASHAASRLRYLGRRAEQARLTAEYAGAQSLHFHDDLLAAQSEPVIRQQMQVQQQLFLTRSRLLRADLQSIEENILGLQGMQQAYASMLQSRTQQLSLLNEELHNLRGLVSEGYVPRNRQLELERQVADANTAIADLQGNAVRTLRGIAEQRQRLLSRQQEQRKEVESRLTEVEREVSAEQEKFKALADELARLDIRSPADGQVVGLMAQTVGGVIQPGQTLMDIVPMNAPLLLEARVPPHLIDRVRAGMPVDVRFSSFAHSPQLAVEGQVHSVSADLLTDEKTGTTYYLARIGVTPRGMQRLGPRQLQPGMPVEVVFKTGERSLLTYLLHPLTKRIAASMTEE</sequence>
<evidence type="ECO:0000256" key="1">
    <source>
        <dbReference type="ARBA" id="ARBA00004377"/>
    </source>
</evidence>
<dbReference type="PANTHER" id="PTHR30386:SF17">
    <property type="entry name" value="ALKALINE PROTEASE SECRETION PROTEIN APRE"/>
    <property type="match status" value="1"/>
</dbReference>
<dbReference type="AlphaFoldDB" id="A0A6N1X5S1"/>
<feature type="domain" description="AprE-like beta-barrel" evidence="13">
    <location>
        <begin position="342"/>
        <end position="431"/>
    </location>
</feature>
<keyword evidence="7 9" id="KW-1133">Transmembrane helix</keyword>
<organism evidence="14 15">
    <name type="scientific">Comamonas antarctica</name>
    <dbReference type="NCBI Taxonomy" id="2743470"/>
    <lineage>
        <taxon>Bacteria</taxon>
        <taxon>Pseudomonadati</taxon>
        <taxon>Pseudomonadota</taxon>
        <taxon>Betaproteobacteria</taxon>
        <taxon>Burkholderiales</taxon>
        <taxon>Comamonadaceae</taxon>
        <taxon>Comamonas</taxon>
    </lineage>
</organism>
<evidence type="ECO:0000256" key="11">
    <source>
        <dbReference type="SAM" id="MobiDB-lite"/>
    </source>
</evidence>
<comment type="subcellular location">
    <subcellularLocation>
        <location evidence="1 9">Cell inner membrane</location>
        <topology evidence="1 9">Single-pass membrane protein</topology>
    </subcellularLocation>
</comment>
<evidence type="ECO:0000256" key="7">
    <source>
        <dbReference type="ARBA" id="ARBA00022989"/>
    </source>
</evidence>
<dbReference type="Pfam" id="PF26002">
    <property type="entry name" value="Beta-barrel_AprE"/>
    <property type="match status" value="1"/>
</dbReference>
<keyword evidence="5 9" id="KW-0997">Cell inner membrane</keyword>
<dbReference type="InterPro" id="IPR010129">
    <property type="entry name" value="T1SS_HlyD"/>
</dbReference>
<evidence type="ECO:0000256" key="3">
    <source>
        <dbReference type="ARBA" id="ARBA00022448"/>
    </source>
</evidence>
<dbReference type="EMBL" id="CP054840">
    <property type="protein sequence ID" value="QKV53643.1"/>
    <property type="molecule type" value="Genomic_DNA"/>
</dbReference>
<evidence type="ECO:0000256" key="10">
    <source>
        <dbReference type="SAM" id="Coils"/>
    </source>
</evidence>
<dbReference type="NCBIfam" id="TIGR01843">
    <property type="entry name" value="type_I_hlyD"/>
    <property type="match status" value="1"/>
</dbReference>
<dbReference type="Pfam" id="PF25994">
    <property type="entry name" value="HH_AprE"/>
    <property type="match status" value="1"/>
</dbReference>
<keyword evidence="8 9" id="KW-0472">Membrane</keyword>
<evidence type="ECO:0000313" key="14">
    <source>
        <dbReference type="EMBL" id="QKV53643.1"/>
    </source>
</evidence>
<evidence type="ECO:0000256" key="6">
    <source>
        <dbReference type="ARBA" id="ARBA00022692"/>
    </source>
</evidence>
<keyword evidence="10" id="KW-0175">Coiled coil</keyword>
<reference evidence="14 15" key="1">
    <citation type="submission" date="2020-06" db="EMBL/GenBank/DDBJ databases">
        <title>Acidovorax antarctica sp. nov., isolated from Corinth ice sheet soil, Antarctic Fields Peninsula.</title>
        <authorList>
            <person name="Xu Q."/>
            <person name="Peng F."/>
        </authorList>
    </citation>
    <scope>NUCLEOTIDE SEQUENCE [LARGE SCALE GENOMIC DNA]</scope>
    <source>
        <strain evidence="14 15">16-35-5</strain>
    </source>
</reference>
<evidence type="ECO:0000256" key="9">
    <source>
        <dbReference type="RuleBase" id="RU365093"/>
    </source>
</evidence>
<dbReference type="PRINTS" id="PR01490">
    <property type="entry name" value="RTXTOXIND"/>
</dbReference>
<feature type="coiled-coil region" evidence="10">
    <location>
        <begin position="230"/>
        <end position="307"/>
    </location>
</feature>
<dbReference type="GO" id="GO:0015031">
    <property type="term" value="P:protein transport"/>
    <property type="evidence" value="ECO:0007669"/>
    <property type="project" value="InterPro"/>
</dbReference>
<gene>
    <name evidence="14" type="ORF">HUK68_12480</name>
</gene>
<dbReference type="Proteomes" id="UP000509579">
    <property type="component" value="Chromosome"/>
</dbReference>
<feature type="region of interest" description="Disordered" evidence="11">
    <location>
        <begin position="1"/>
        <end position="21"/>
    </location>
</feature>
<dbReference type="InterPro" id="IPR058781">
    <property type="entry name" value="HH_AprE-like"/>
</dbReference>
<evidence type="ECO:0000256" key="2">
    <source>
        <dbReference type="ARBA" id="ARBA00009477"/>
    </source>
</evidence>
<keyword evidence="6 9" id="KW-0812">Transmembrane</keyword>
<name>A0A6N1X5S1_9BURK</name>
<dbReference type="PANTHER" id="PTHR30386">
    <property type="entry name" value="MEMBRANE FUSION SUBUNIT OF EMRAB-TOLC MULTIDRUG EFFLUX PUMP"/>
    <property type="match status" value="1"/>
</dbReference>
<keyword evidence="4 9" id="KW-1003">Cell membrane</keyword>
<dbReference type="Gene3D" id="2.40.50.100">
    <property type="match status" value="1"/>
</dbReference>
<evidence type="ECO:0000259" key="13">
    <source>
        <dbReference type="Pfam" id="PF26002"/>
    </source>
</evidence>
<dbReference type="RefSeq" id="WP_175504449.1">
    <property type="nucleotide sequence ID" value="NZ_CP054840.1"/>
</dbReference>
<feature type="transmembrane region" description="Helical" evidence="9">
    <location>
        <begin position="37"/>
        <end position="55"/>
    </location>
</feature>
<dbReference type="InterPro" id="IPR050739">
    <property type="entry name" value="MFP"/>
</dbReference>
<evidence type="ECO:0000259" key="12">
    <source>
        <dbReference type="Pfam" id="PF25994"/>
    </source>
</evidence>
<protein>
    <recommendedName>
        <fullName evidence="9">Membrane fusion protein (MFP) family protein</fullName>
    </recommendedName>
</protein>
<dbReference type="GO" id="GO:0005886">
    <property type="term" value="C:plasma membrane"/>
    <property type="evidence" value="ECO:0007669"/>
    <property type="project" value="UniProtKB-SubCell"/>
</dbReference>
<dbReference type="Gene3D" id="2.40.30.170">
    <property type="match status" value="1"/>
</dbReference>
<dbReference type="KEGG" id="aant:HUK68_12480"/>
<feature type="domain" description="AprE-like long alpha-helical hairpin" evidence="12">
    <location>
        <begin position="111"/>
        <end position="300"/>
    </location>
</feature>
<evidence type="ECO:0000256" key="4">
    <source>
        <dbReference type="ARBA" id="ARBA00022475"/>
    </source>
</evidence>
<evidence type="ECO:0000313" key="15">
    <source>
        <dbReference type="Proteomes" id="UP000509579"/>
    </source>
</evidence>
<proteinExistence type="inferred from homology"/>
<accession>A0A6N1X5S1</accession>
<evidence type="ECO:0000256" key="8">
    <source>
        <dbReference type="ARBA" id="ARBA00023136"/>
    </source>
</evidence>
<evidence type="ECO:0000256" key="5">
    <source>
        <dbReference type="ARBA" id="ARBA00022519"/>
    </source>
</evidence>
<dbReference type="InterPro" id="IPR058982">
    <property type="entry name" value="Beta-barrel_AprE"/>
</dbReference>
<dbReference type="SUPFAM" id="SSF111369">
    <property type="entry name" value="HlyD-like secretion proteins"/>
    <property type="match status" value="1"/>
</dbReference>
<comment type="similarity">
    <text evidence="2 9">Belongs to the membrane fusion protein (MFP) (TC 8.A.1) family.</text>
</comment>